<proteinExistence type="predicted"/>
<reference evidence="2" key="1">
    <citation type="submission" date="2022-12" db="EMBL/GenBank/DDBJ databases">
        <title>Paraconexibacter alkalitolerans sp. nov. and Baekduia alba sp. nov., isolated from soil and emended description of the genera Paraconexibacter (Chun et al., 2020) and Baekduia (An et al., 2020).</title>
        <authorList>
            <person name="Vieira S."/>
            <person name="Huber K.J."/>
            <person name="Geppert A."/>
            <person name="Wolf J."/>
            <person name="Neumann-Schaal M."/>
            <person name="Muesken M."/>
            <person name="Overmann J."/>
        </authorList>
    </citation>
    <scope>NUCLEOTIDE SEQUENCE</scope>
    <source>
        <strain evidence="2">AEG42_29</strain>
    </source>
</reference>
<dbReference type="InterPro" id="IPR018745">
    <property type="entry name" value="MpsC"/>
</dbReference>
<sequence length="135" mass="14648">MGDASARDSANPEVELPRGEAIRCTAAGAEISTFVVQTTRGFTGRGPTRTRTFVSDALVTVVMEDVLSKGERSLVREGREDDVQRIRHAVHDVLKPVWSAAVEQIVGRPVVAFLSAQHAEPDITIVNFVLGRPAR</sequence>
<evidence type="ECO:0000313" key="2">
    <source>
        <dbReference type="EMBL" id="XAY05055.1"/>
    </source>
</evidence>
<dbReference type="AlphaFoldDB" id="A0AAU7ATM8"/>
<name>A0AAU7ATM8_9ACTN</name>
<dbReference type="RefSeq" id="WP_354701576.1">
    <property type="nucleotide sequence ID" value="NZ_CP114014.1"/>
</dbReference>
<dbReference type="KEGG" id="parq:DSM112329_01896"/>
<accession>A0AAU7ATM8</accession>
<protein>
    <recommendedName>
        <fullName evidence="1">Na+-translocating membrane potential-generating system MpsC domain-containing protein</fullName>
    </recommendedName>
</protein>
<evidence type="ECO:0000259" key="1">
    <source>
        <dbReference type="Pfam" id="PF10057"/>
    </source>
</evidence>
<gene>
    <name evidence="2" type="ORF">DSM112329_01896</name>
</gene>
<feature type="domain" description="Na+-translocating membrane potential-generating system MpsC" evidence="1">
    <location>
        <begin position="29"/>
        <end position="131"/>
    </location>
</feature>
<dbReference type="EMBL" id="CP114014">
    <property type="protein sequence ID" value="XAY05055.1"/>
    <property type="molecule type" value="Genomic_DNA"/>
</dbReference>
<organism evidence="2">
    <name type="scientific">Paraconexibacter sp. AEG42_29</name>
    <dbReference type="NCBI Taxonomy" id="2997339"/>
    <lineage>
        <taxon>Bacteria</taxon>
        <taxon>Bacillati</taxon>
        <taxon>Actinomycetota</taxon>
        <taxon>Thermoleophilia</taxon>
        <taxon>Solirubrobacterales</taxon>
        <taxon>Paraconexibacteraceae</taxon>
        <taxon>Paraconexibacter</taxon>
    </lineage>
</organism>
<dbReference type="Pfam" id="PF10057">
    <property type="entry name" value="MpsC"/>
    <property type="match status" value="1"/>
</dbReference>